<comment type="caution">
    <text evidence="1">The sequence shown here is derived from an EMBL/GenBank/DDBJ whole genome shotgun (WGS) entry which is preliminary data.</text>
</comment>
<organism evidence="1 2">
    <name type="scientific">Olea europaea subsp. europaea</name>
    <dbReference type="NCBI Taxonomy" id="158383"/>
    <lineage>
        <taxon>Eukaryota</taxon>
        <taxon>Viridiplantae</taxon>
        <taxon>Streptophyta</taxon>
        <taxon>Embryophyta</taxon>
        <taxon>Tracheophyta</taxon>
        <taxon>Spermatophyta</taxon>
        <taxon>Magnoliopsida</taxon>
        <taxon>eudicotyledons</taxon>
        <taxon>Gunneridae</taxon>
        <taxon>Pentapetalae</taxon>
        <taxon>asterids</taxon>
        <taxon>lamiids</taxon>
        <taxon>Lamiales</taxon>
        <taxon>Oleaceae</taxon>
        <taxon>Oleeae</taxon>
        <taxon>Olea</taxon>
    </lineage>
</organism>
<protein>
    <submittedName>
        <fullName evidence="1">Uncharacterized protein</fullName>
    </submittedName>
</protein>
<dbReference type="Proteomes" id="UP000594638">
    <property type="component" value="Unassembled WGS sequence"/>
</dbReference>
<evidence type="ECO:0000313" key="1">
    <source>
        <dbReference type="EMBL" id="CAA3007508.1"/>
    </source>
</evidence>
<evidence type="ECO:0000313" key="2">
    <source>
        <dbReference type="Proteomes" id="UP000594638"/>
    </source>
</evidence>
<dbReference type="Gramene" id="OE9A072279T1">
    <property type="protein sequence ID" value="OE9A072279C1"/>
    <property type="gene ID" value="OE9A072279"/>
</dbReference>
<name>A0A8S0TNF3_OLEEU</name>
<keyword evidence="2" id="KW-1185">Reference proteome</keyword>
<reference evidence="1 2" key="1">
    <citation type="submission" date="2019-12" db="EMBL/GenBank/DDBJ databases">
        <authorList>
            <person name="Alioto T."/>
            <person name="Alioto T."/>
            <person name="Gomez Garrido J."/>
        </authorList>
    </citation>
    <scope>NUCLEOTIDE SEQUENCE [LARGE SCALE GENOMIC DNA]</scope>
</reference>
<proteinExistence type="predicted"/>
<gene>
    <name evidence="1" type="ORF">OLEA9_A072279</name>
</gene>
<dbReference type="AlphaFoldDB" id="A0A8S0TNF3"/>
<dbReference type="EMBL" id="CACTIH010007276">
    <property type="protein sequence ID" value="CAA3007508.1"/>
    <property type="molecule type" value="Genomic_DNA"/>
</dbReference>
<accession>A0A8S0TNF3</accession>
<sequence>MDLYSQNLKELQENYGKAVFKLTALNLVSDTCPDFGAGSVGVIAVHLRQFLVHWVSCLLQLVHGPLSCDQCISVVFLGCDWGLIRLYTPSSIWVQIRSWVVHGVRTEAGLNLCLVVFLRLVLAFVISTVRS</sequence>